<evidence type="ECO:0000256" key="3">
    <source>
        <dbReference type="ARBA" id="ARBA00018111"/>
    </source>
</evidence>
<dbReference type="PANTHER" id="PTHR33602:SF1">
    <property type="entry name" value="REGULATORY PROTEIN RECX FAMILY PROTEIN"/>
    <property type="match status" value="1"/>
</dbReference>
<evidence type="ECO:0000256" key="5">
    <source>
        <dbReference type="HAMAP-Rule" id="MF_01114"/>
    </source>
</evidence>
<evidence type="ECO:0000313" key="10">
    <source>
        <dbReference type="Proteomes" id="UP001319180"/>
    </source>
</evidence>
<feature type="domain" description="RecX second three-helical" evidence="6">
    <location>
        <begin position="58"/>
        <end position="96"/>
    </location>
</feature>
<feature type="domain" description="RecX first three-helical" evidence="8">
    <location>
        <begin position="12"/>
        <end position="51"/>
    </location>
</feature>
<dbReference type="InterPro" id="IPR053924">
    <property type="entry name" value="RecX_HTH_2nd"/>
</dbReference>
<evidence type="ECO:0000256" key="4">
    <source>
        <dbReference type="ARBA" id="ARBA00022490"/>
    </source>
</evidence>
<dbReference type="HAMAP" id="MF_01114">
    <property type="entry name" value="RecX"/>
    <property type="match status" value="1"/>
</dbReference>
<dbReference type="RefSeq" id="WP_254088616.1">
    <property type="nucleotide sequence ID" value="NZ_JAHESC010000002.1"/>
</dbReference>
<evidence type="ECO:0000259" key="8">
    <source>
        <dbReference type="Pfam" id="PF21982"/>
    </source>
</evidence>
<feature type="domain" description="RecX third three-helical" evidence="7">
    <location>
        <begin position="105"/>
        <end position="149"/>
    </location>
</feature>
<sequence>MEHGKRLTPAAAKQKIYRYCAYQERSHQEVRDKLYEYGLYTSDVDEILSHLITEGFLNEERFAKAFAGGKFRMQHWGRVKIVHELEAHGLTKNCINLGLKEIDEEDYQRVLHDVLARKLAQLDVTNPFVTRDKLARYAIQKGFEPDLVWPLVKDLVPVA</sequence>
<gene>
    <name evidence="5" type="primary">recX</name>
    <name evidence="9" type="ORF">KK078_02305</name>
</gene>
<comment type="similarity">
    <text evidence="2 5">Belongs to the RecX family.</text>
</comment>
<dbReference type="PANTHER" id="PTHR33602">
    <property type="entry name" value="REGULATORY PROTEIN RECX FAMILY PROTEIN"/>
    <property type="match status" value="1"/>
</dbReference>
<evidence type="ECO:0000256" key="2">
    <source>
        <dbReference type="ARBA" id="ARBA00009695"/>
    </source>
</evidence>
<evidence type="ECO:0000256" key="1">
    <source>
        <dbReference type="ARBA" id="ARBA00004496"/>
    </source>
</evidence>
<dbReference type="Proteomes" id="UP001319180">
    <property type="component" value="Unassembled WGS sequence"/>
</dbReference>
<comment type="caution">
    <text evidence="9">The sequence shown here is derived from an EMBL/GenBank/DDBJ whole genome shotgun (WGS) entry which is preliminary data.</text>
</comment>
<keyword evidence="4 5" id="KW-0963">Cytoplasm</keyword>
<dbReference type="InterPro" id="IPR003783">
    <property type="entry name" value="Regulatory_RecX"/>
</dbReference>
<dbReference type="Pfam" id="PF02631">
    <property type="entry name" value="RecX_HTH2"/>
    <property type="match status" value="1"/>
</dbReference>
<comment type="function">
    <text evidence="5">Modulates RecA activity.</text>
</comment>
<organism evidence="9 10">
    <name type="scientific">Dawidia soli</name>
    <dbReference type="NCBI Taxonomy" id="2782352"/>
    <lineage>
        <taxon>Bacteria</taxon>
        <taxon>Pseudomonadati</taxon>
        <taxon>Bacteroidota</taxon>
        <taxon>Cytophagia</taxon>
        <taxon>Cytophagales</taxon>
        <taxon>Chryseotaleaceae</taxon>
        <taxon>Dawidia</taxon>
    </lineage>
</organism>
<dbReference type="Gene3D" id="1.10.10.10">
    <property type="entry name" value="Winged helix-like DNA-binding domain superfamily/Winged helix DNA-binding domain"/>
    <property type="match status" value="2"/>
</dbReference>
<keyword evidence="10" id="KW-1185">Reference proteome</keyword>
<dbReference type="InterPro" id="IPR053925">
    <property type="entry name" value="RecX_HTH_3rd"/>
</dbReference>
<proteinExistence type="inferred from homology"/>
<name>A0AAP2D585_9BACT</name>
<protein>
    <recommendedName>
        <fullName evidence="3 5">Regulatory protein RecX</fullName>
    </recommendedName>
</protein>
<evidence type="ECO:0000313" key="9">
    <source>
        <dbReference type="EMBL" id="MBT1685367.1"/>
    </source>
</evidence>
<dbReference type="EMBL" id="JAHESC010000002">
    <property type="protein sequence ID" value="MBT1685367.1"/>
    <property type="molecule type" value="Genomic_DNA"/>
</dbReference>
<dbReference type="InterPro" id="IPR036388">
    <property type="entry name" value="WH-like_DNA-bd_sf"/>
</dbReference>
<accession>A0AAP2D585</accession>
<dbReference type="Pfam" id="PF21982">
    <property type="entry name" value="RecX_HTH1"/>
    <property type="match status" value="1"/>
</dbReference>
<dbReference type="AlphaFoldDB" id="A0AAP2D585"/>
<reference evidence="9 10" key="1">
    <citation type="submission" date="2021-05" db="EMBL/GenBank/DDBJ databases">
        <title>A Polyphasic approach of four new species of the genus Ohtaekwangia: Ohtaekwangia histidinii sp. nov., Ohtaekwangia cretensis sp. nov., Ohtaekwangia indiensis sp. nov., Ohtaekwangia reichenbachii sp. nov. from diverse environment.</title>
        <authorList>
            <person name="Octaviana S."/>
        </authorList>
    </citation>
    <scope>NUCLEOTIDE SEQUENCE [LARGE SCALE GENOMIC DNA]</scope>
    <source>
        <strain evidence="9 10">PWU37</strain>
    </source>
</reference>
<dbReference type="Pfam" id="PF21981">
    <property type="entry name" value="RecX_HTH3"/>
    <property type="match status" value="1"/>
</dbReference>
<dbReference type="InterPro" id="IPR053926">
    <property type="entry name" value="RecX_HTH_1st"/>
</dbReference>
<dbReference type="GO" id="GO:0005737">
    <property type="term" value="C:cytoplasm"/>
    <property type="evidence" value="ECO:0007669"/>
    <property type="project" value="UniProtKB-SubCell"/>
</dbReference>
<dbReference type="GO" id="GO:0006282">
    <property type="term" value="P:regulation of DNA repair"/>
    <property type="evidence" value="ECO:0007669"/>
    <property type="project" value="UniProtKB-UniRule"/>
</dbReference>
<evidence type="ECO:0000259" key="6">
    <source>
        <dbReference type="Pfam" id="PF02631"/>
    </source>
</evidence>
<comment type="subcellular location">
    <subcellularLocation>
        <location evidence="1 5">Cytoplasm</location>
    </subcellularLocation>
</comment>
<evidence type="ECO:0000259" key="7">
    <source>
        <dbReference type="Pfam" id="PF21981"/>
    </source>
</evidence>